<dbReference type="RefSeq" id="WP_245861839.1">
    <property type="nucleotide sequence ID" value="NZ_PJNE01000001.1"/>
</dbReference>
<keyword evidence="3 4" id="KW-0418">Kinase</keyword>
<dbReference type="InterPro" id="IPR036129">
    <property type="entry name" value="Glycerate_kinase_sf"/>
</dbReference>
<dbReference type="NCBIfam" id="TIGR00045">
    <property type="entry name" value="glycerate kinase"/>
    <property type="match status" value="1"/>
</dbReference>
<dbReference type="GO" id="GO:0031388">
    <property type="term" value="P:organic acid phosphorylation"/>
    <property type="evidence" value="ECO:0007669"/>
    <property type="project" value="UniProtKB-UniRule"/>
</dbReference>
<dbReference type="SUPFAM" id="SSF110738">
    <property type="entry name" value="Glycerate kinase I"/>
    <property type="match status" value="1"/>
</dbReference>
<keyword evidence="2 4" id="KW-0808">Transferase</keyword>
<dbReference type="GO" id="GO:0008887">
    <property type="term" value="F:glycerate kinase activity"/>
    <property type="evidence" value="ECO:0007669"/>
    <property type="project" value="UniProtKB-UniRule"/>
</dbReference>
<evidence type="ECO:0000313" key="6">
    <source>
        <dbReference type="Proteomes" id="UP000233781"/>
    </source>
</evidence>
<gene>
    <name evidence="5" type="ORF">ATL31_0416</name>
</gene>
<keyword evidence="6" id="KW-1185">Reference proteome</keyword>
<evidence type="ECO:0000256" key="4">
    <source>
        <dbReference type="PIRNR" id="PIRNR006078"/>
    </source>
</evidence>
<dbReference type="PANTHER" id="PTHR21599">
    <property type="entry name" value="GLYCERATE KINASE"/>
    <property type="match status" value="1"/>
</dbReference>
<dbReference type="PIRSF" id="PIRSF006078">
    <property type="entry name" value="GlxK"/>
    <property type="match status" value="1"/>
</dbReference>
<name>A0A2N3YFL8_9MICO</name>
<sequence length="388" mass="39040">MRVLIAPDRFGSTLGPTQAATAMAAGWAAGAPHDDVRILPLSDGGPGFLDVVQRALGGVTVATTVSDPVGREVPAAVLVVDEGHRRTAWVETSQATGLHLLAADERDPGSTSTWGVGQLVDTALAEGATRIVLGVGGGATNDAGAGMLAALGAGPSSVLARGGLALTDAPGDSLLGLPSVLDRLSGVELVLATDEETPLLGLSGTSAVEAPRKGASPDLAQRLEFALGHFTDVLARSLPSPPLDLLTGRPRRLDREPGAGAAGGLGFALLALGARPVGAVAEVLRVSGFSVAAAGSDLVVTGTGRLDWTALRGSVVSGVAEATMETARPVVCVAGECLVGRRESMTLGLAGCYAVADTPREVEAMVADPVATLEARTARVARTWSPAR</sequence>
<dbReference type="InterPro" id="IPR018197">
    <property type="entry name" value="Glycerate_kinase_RE-like"/>
</dbReference>
<dbReference type="PANTHER" id="PTHR21599:SF0">
    <property type="entry name" value="GLYCERATE KINASE"/>
    <property type="match status" value="1"/>
</dbReference>
<protein>
    <submittedName>
        <fullName evidence="5">Glycerate kinase</fullName>
    </submittedName>
</protein>
<reference evidence="5 6" key="1">
    <citation type="submission" date="2017-12" db="EMBL/GenBank/DDBJ databases">
        <title>Sequencing the genomes of 1000 Actinobacteria strains.</title>
        <authorList>
            <person name="Klenk H.-P."/>
        </authorList>
    </citation>
    <scope>NUCLEOTIDE SEQUENCE [LARGE SCALE GENOMIC DNA]</scope>
    <source>
        <strain evidence="5 6">DSM 12806</strain>
    </source>
</reference>
<dbReference type="Gene3D" id="3.90.1510.10">
    <property type="entry name" value="Glycerate kinase, domain 2"/>
    <property type="match status" value="1"/>
</dbReference>
<evidence type="ECO:0000313" key="5">
    <source>
        <dbReference type="EMBL" id="PKW25619.1"/>
    </source>
</evidence>
<evidence type="ECO:0000256" key="1">
    <source>
        <dbReference type="ARBA" id="ARBA00006284"/>
    </source>
</evidence>
<dbReference type="InterPro" id="IPR004381">
    <property type="entry name" value="Glycerate_kinase"/>
</dbReference>
<comment type="caution">
    <text evidence="5">The sequence shown here is derived from an EMBL/GenBank/DDBJ whole genome shotgun (WGS) entry which is preliminary data.</text>
</comment>
<proteinExistence type="inferred from homology"/>
<organism evidence="5 6">
    <name type="scientific">Phycicoccus duodecadis</name>
    <dbReference type="NCBI Taxonomy" id="173053"/>
    <lineage>
        <taxon>Bacteria</taxon>
        <taxon>Bacillati</taxon>
        <taxon>Actinomycetota</taxon>
        <taxon>Actinomycetes</taxon>
        <taxon>Micrococcales</taxon>
        <taxon>Intrasporangiaceae</taxon>
        <taxon>Phycicoccus</taxon>
    </lineage>
</organism>
<comment type="similarity">
    <text evidence="1 4">Belongs to the glycerate kinase type-1 family.</text>
</comment>
<dbReference type="Pfam" id="PF02595">
    <property type="entry name" value="Gly_kinase"/>
    <property type="match status" value="1"/>
</dbReference>
<accession>A0A2N3YFL8</accession>
<dbReference type="AlphaFoldDB" id="A0A2N3YFL8"/>
<dbReference type="EMBL" id="PJNE01000001">
    <property type="protein sequence ID" value="PKW25619.1"/>
    <property type="molecule type" value="Genomic_DNA"/>
</dbReference>
<evidence type="ECO:0000256" key="3">
    <source>
        <dbReference type="ARBA" id="ARBA00022777"/>
    </source>
</evidence>
<dbReference type="Proteomes" id="UP000233781">
    <property type="component" value="Unassembled WGS sequence"/>
</dbReference>
<dbReference type="InterPro" id="IPR018193">
    <property type="entry name" value="Glyc_kinase_flavodox-like_fold"/>
</dbReference>
<dbReference type="Gene3D" id="3.40.50.10350">
    <property type="entry name" value="Glycerate kinase, domain 1"/>
    <property type="match status" value="1"/>
</dbReference>
<evidence type="ECO:0000256" key="2">
    <source>
        <dbReference type="ARBA" id="ARBA00022679"/>
    </source>
</evidence>